<keyword evidence="4 7" id="KW-1133">Transmembrane helix</keyword>
<feature type="transmembrane region" description="Helical" evidence="7">
    <location>
        <begin position="279"/>
        <end position="299"/>
    </location>
</feature>
<feature type="domain" description="Major facilitator superfamily (MFS) profile" evidence="8">
    <location>
        <begin position="48"/>
        <end position="423"/>
    </location>
</feature>
<feature type="transmembrane region" description="Helical" evidence="7">
    <location>
        <begin position="172"/>
        <end position="194"/>
    </location>
</feature>
<evidence type="ECO:0000256" key="2">
    <source>
        <dbReference type="ARBA" id="ARBA00022475"/>
    </source>
</evidence>
<keyword evidence="3 7" id="KW-0812">Transmembrane</keyword>
<gene>
    <name evidence="9" type="ORF">ACFFIO_05240</name>
</gene>
<dbReference type="SUPFAM" id="SSF103473">
    <property type="entry name" value="MFS general substrate transporter"/>
    <property type="match status" value="1"/>
</dbReference>
<proteinExistence type="predicted"/>
<feature type="transmembrane region" description="Helical" evidence="7">
    <location>
        <begin position="139"/>
        <end position="160"/>
    </location>
</feature>
<name>A0ABV6F314_9MICC</name>
<evidence type="ECO:0000313" key="9">
    <source>
        <dbReference type="EMBL" id="MFC0247901.1"/>
    </source>
</evidence>
<feature type="transmembrane region" description="Helical" evidence="7">
    <location>
        <begin position="115"/>
        <end position="133"/>
    </location>
</feature>
<evidence type="ECO:0000256" key="6">
    <source>
        <dbReference type="SAM" id="MobiDB-lite"/>
    </source>
</evidence>
<evidence type="ECO:0000256" key="4">
    <source>
        <dbReference type="ARBA" id="ARBA00022989"/>
    </source>
</evidence>
<dbReference type="RefSeq" id="WP_378040537.1">
    <property type="nucleotide sequence ID" value="NZ_JBHLWH010000014.1"/>
</dbReference>
<dbReference type="InterPro" id="IPR050189">
    <property type="entry name" value="MFS_Efflux_Transporters"/>
</dbReference>
<evidence type="ECO:0000256" key="7">
    <source>
        <dbReference type="SAM" id="Phobius"/>
    </source>
</evidence>
<comment type="subcellular location">
    <subcellularLocation>
        <location evidence="1">Cell membrane</location>
        <topology evidence="1">Multi-pass membrane protein</topology>
    </subcellularLocation>
</comment>
<dbReference type="EMBL" id="JBHLWH010000014">
    <property type="protein sequence ID" value="MFC0247901.1"/>
    <property type="molecule type" value="Genomic_DNA"/>
</dbReference>
<dbReference type="PANTHER" id="PTHR43124:SF3">
    <property type="entry name" value="CHLORAMPHENICOL EFFLUX PUMP RV0191"/>
    <property type="match status" value="1"/>
</dbReference>
<keyword evidence="10" id="KW-1185">Reference proteome</keyword>
<evidence type="ECO:0000256" key="5">
    <source>
        <dbReference type="ARBA" id="ARBA00023136"/>
    </source>
</evidence>
<dbReference type="InterPro" id="IPR020846">
    <property type="entry name" value="MFS_dom"/>
</dbReference>
<evidence type="ECO:0000313" key="10">
    <source>
        <dbReference type="Proteomes" id="UP001589766"/>
    </source>
</evidence>
<dbReference type="Proteomes" id="UP001589766">
    <property type="component" value="Unassembled WGS sequence"/>
</dbReference>
<accession>A0ABV6F314</accession>
<evidence type="ECO:0000256" key="1">
    <source>
        <dbReference type="ARBA" id="ARBA00004651"/>
    </source>
</evidence>
<feature type="transmembrane region" description="Helical" evidence="7">
    <location>
        <begin position="311"/>
        <end position="333"/>
    </location>
</feature>
<feature type="transmembrane region" description="Helical" evidence="7">
    <location>
        <begin position="44"/>
        <end position="69"/>
    </location>
</feature>
<keyword evidence="5 7" id="KW-0472">Membrane</keyword>
<feature type="transmembrane region" description="Helical" evidence="7">
    <location>
        <begin position="244"/>
        <end position="267"/>
    </location>
</feature>
<keyword evidence="2" id="KW-1003">Cell membrane</keyword>
<reference evidence="9 10" key="1">
    <citation type="submission" date="2024-09" db="EMBL/GenBank/DDBJ databases">
        <authorList>
            <person name="Sun Q."/>
            <person name="Mori K."/>
        </authorList>
    </citation>
    <scope>NUCLEOTIDE SEQUENCE [LARGE SCALE GENOMIC DNA]</scope>
    <source>
        <strain evidence="9 10">CCM 7609</strain>
    </source>
</reference>
<feature type="transmembrane region" description="Helical" evidence="7">
    <location>
        <begin position="339"/>
        <end position="358"/>
    </location>
</feature>
<feature type="transmembrane region" description="Helical" evidence="7">
    <location>
        <begin position="397"/>
        <end position="419"/>
    </location>
</feature>
<evidence type="ECO:0000259" key="8">
    <source>
        <dbReference type="PROSITE" id="PS50850"/>
    </source>
</evidence>
<feature type="transmembrane region" description="Helical" evidence="7">
    <location>
        <begin position="81"/>
        <end position="103"/>
    </location>
</feature>
<evidence type="ECO:0000256" key="3">
    <source>
        <dbReference type="ARBA" id="ARBA00022692"/>
    </source>
</evidence>
<feature type="transmembrane region" description="Helical" evidence="7">
    <location>
        <begin position="370"/>
        <end position="391"/>
    </location>
</feature>
<dbReference type="CDD" id="cd17324">
    <property type="entry name" value="MFS_NepI_like"/>
    <property type="match status" value="1"/>
</dbReference>
<comment type="caution">
    <text evidence="9">The sequence shown here is derived from an EMBL/GenBank/DDBJ whole genome shotgun (WGS) entry which is preliminary data.</text>
</comment>
<organism evidence="9 10">
    <name type="scientific">Citricoccus parietis</name>
    <dbReference type="NCBI Taxonomy" id="592307"/>
    <lineage>
        <taxon>Bacteria</taxon>
        <taxon>Bacillati</taxon>
        <taxon>Actinomycetota</taxon>
        <taxon>Actinomycetes</taxon>
        <taxon>Micrococcales</taxon>
        <taxon>Micrococcaceae</taxon>
        <taxon>Citricoccus</taxon>
    </lineage>
</organism>
<sequence>MPNTAADDSSSTSPSTSSPASPSASSASSSSPAARRSDPPGRRAILPGILALALGGFAIGTTEFAIMGLLPEAVADLGVDLPAGGILISAYALGVVIGAPLLAAGMARIDRRTSALWLMALFVIGHAASLFAPDFTTMLVARFISGLPHGAYFSAAALAAAHLAGPARRGQAIAWVMAGLSVANLIGVPLATWLGQNSGWRWMFIVTGLFGAATLAAVAWLVPRVPAPPGASVRSELTALRSPALWRAIVVGIIGFAGMFALYTYIAPVFTDVGGMAPQLVPVIMALYGVGMVVGTLVGGTLSDRSARRTLQWMLAIVSVALACFSFTAPWWILSLVPLLAAAMAASALVPSLQVLLVDAAPQAPQLSGALNHSALNLANAMGAWVGAAVIQAGLGLQVPAGAGAALAGVGFLLSLVLLRSRNT</sequence>
<dbReference type="Pfam" id="PF07690">
    <property type="entry name" value="MFS_1"/>
    <property type="match status" value="1"/>
</dbReference>
<feature type="region of interest" description="Disordered" evidence="6">
    <location>
        <begin position="1"/>
        <end position="40"/>
    </location>
</feature>
<dbReference type="PANTHER" id="PTHR43124">
    <property type="entry name" value="PURINE EFFLUX PUMP PBUE"/>
    <property type="match status" value="1"/>
</dbReference>
<dbReference type="PROSITE" id="PS50850">
    <property type="entry name" value="MFS"/>
    <property type="match status" value="1"/>
</dbReference>
<feature type="compositionally biased region" description="Low complexity" evidence="6">
    <location>
        <begin position="1"/>
        <end position="34"/>
    </location>
</feature>
<feature type="transmembrane region" description="Helical" evidence="7">
    <location>
        <begin position="200"/>
        <end position="223"/>
    </location>
</feature>
<protein>
    <submittedName>
        <fullName evidence="9">MFS transporter</fullName>
    </submittedName>
</protein>
<dbReference type="InterPro" id="IPR036259">
    <property type="entry name" value="MFS_trans_sf"/>
</dbReference>
<dbReference type="Gene3D" id="1.20.1250.20">
    <property type="entry name" value="MFS general substrate transporter like domains"/>
    <property type="match status" value="2"/>
</dbReference>
<dbReference type="InterPro" id="IPR011701">
    <property type="entry name" value="MFS"/>
</dbReference>